<keyword evidence="8 10" id="KW-0472">Membrane</keyword>
<keyword evidence="4 10" id="KW-0812">Transmembrane</keyword>
<evidence type="ECO:0000313" key="17">
    <source>
        <dbReference type="Proteomes" id="UP000305362"/>
    </source>
</evidence>
<evidence type="ECO:0000256" key="3">
    <source>
        <dbReference type="ARBA" id="ARBA00022448"/>
    </source>
</evidence>
<evidence type="ECO:0000256" key="8">
    <source>
        <dbReference type="ARBA" id="ARBA00023136"/>
    </source>
</evidence>
<dbReference type="EMBL" id="SPRV01000056">
    <property type="protein sequence ID" value="TIC59826.1"/>
    <property type="molecule type" value="Genomic_DNA"/>
</dbReference>
<evidence type="ECO:0000313" key="16">
    <source>
        <dbReference type="EMBL" id="TIC65556.1"/>
    </source>
</evidence>
<keyword evidence="5" id="KW-0653">Protein transport</keyword>
<name>A0A4T0R0M4_9BASI</name>
<evidence type="ECO:0000259" key="11">
    <source>
        <dbReference type="SMART" id="SM00397"/>
    </source>
</evidence>
<dbReference type="GO" id="GO:0012507">
    <property type="term" value="C:ER to Golgi transport vesicle membrane"/>
    <property type="evidence" value="ECO:0007669"/>
    <property type="project" value="TreeGrafter"/>
</dbReference>
<evidence type="ECO:0000256" key="2">
    <source>
        <dbReference type="ARBA" id="ARBA00006108"/>
    </source>
</evidence>
<evidence type="ECO:0000256" key="7">
    <source>
        <dbReference type="ARBA" id="ARBA00023054"/>
    </source>
</evidence>
<dbReference type="GO" id="GO:0016236">
    <property type="term" value="P:macroautophagy"/>
    <property type="evidence" value="ECO:0007669"/>
    <property type="project" value="TreeGrafter"/>
</dbReference>
<dbReference type="GO" id="GO:0048280">
    <property type="term" value="P:vesicle fusion with Golgi apparatus"/>
    <property type="evidence" value="ECO:0007669"/>
    <property type="project" value="TreeGrafter"/>
</dbReference>
<protein>
    <submittedName>
        <fullName evidence="15">V-snare-domain-containing protein</fullName>
    </submittedName>
</protein>
<dbReference type="EMBL" id="SPRC01000072">
    <property type="protein sequence ID" value="TIB74586.1"/>
    <property type="molecule type" value="Genomic_DNA"/>
</dbReference>
<dbReference type="InterPro" id="IPR010989">
    <property type="entry name" value="SNARE"/>
</dbReference>
<dbReference type="GO" id="GO:0005794">
    <property type="term" value="C:Golgi apparatus"/>
    <property type="evidence" value="ECO:0007669"/>
    <property type="project" value="TreeGrafter"/>
</dbReference>
<dbReference type="Pfam" id="PF05008">
    <property type="entry name" value="V-SNARE"/>
    <property type="match status" value="1"/>
</dbReference>
<feature type="coiled-coil region" evidence="9">
    <location>
        <begin position="119"/>
        <end position="174"/>
    </location>
</feature>
<comment type="similarity">
    <text evidence="2">Belongs to the VTI1 family.</text>
</comment>
<dbReference type="GO" id="GO:0042147">
    <property type="term" value="P:retrograde transport, endosome to Golgi"/>
    <property type="evidence" value="ECO:0007669"/>
    <property type="project" value="TreeGrafter"/>
</dbReference>
<dbReference type="Proteomes" id="UP000310685">
    <property type="component" value="Unassembled WGS sequence"/>
</dbReference>
<evidence type="ECO:0000313" key="18">
    <source>
        <dbReference type="Proteomes" id="UP000307169"/>
    </source>
</evidence>
<evidence type="ECO:0000313" key="13">
    <source>
        <dbReference type="EMBL" id="TIB95845.1"/>
    </source>
</evidence>
<dbReference type="EMBL" id="SPRH01000079">
    <property type="protein sequence ID" value="TIB95845.1"/>
    <property type="molecule type" value="Genomic_DNA"/>
</dbReference>
<evidence type="ECO:0000256" key="10">
    <source>
        <dbReference type="SAM" id="Phobius"/>
    </source>
</evidence>
<dbReference type="Proteomes" id="UP000310708">
    <property type="component" value="Unassembled WGS sequence"/>
</dbReference>
<dbReference type="InterPro" id="IPR007705">
    <property type="entry name" value="Vesicle_trsprt_v-SNARE_N"/>
</dbReference>
<dbReference type="Pfam" id="PF12352">
    <property type="entry name" value="V-SNARE_C"/>
    <property type="match status" value="1"/>
</dbReference>
<dbReference type="GO" id="GO:0000149">
    <property type="term" value="F:SNARE binding"/>
    <property type="evidence" value="ECO:0007669"/>
    <property type="project" value="TreeGrafter"/>
</dbReference>
<dbReference type="GO" id="GO:0031201">
    <property type="term" value="C:SNARE complex"/>
    <property type="evidence" value="ECO:0007669"/>
    <property type="project" value="TreeGrafter"/>
</dbReference>
<dbReference type="GO" id="GO:0006886">
    <property type="term" value="P:intracellular protein transport"/>
    <property type="evidence" value="ECO:0007669"/>
    <property type="project" value="InterPro"/>
</dbReference>
<dbReference type="InterPro" id="IPR038407">
    <property type="entry name" value="v-SNARE_N_sf"/>
</dbReference>
<dbReference type="CDD" id="cd15862">
    <property type="entry name" value="SNARE_Vti1"/>
    <property type="match status" value="1"/>
</dbReference>
<dbReference type="OrthoDB" id="430637at2759"/>
<comment type="caution">
    <text evidence="15">The sequence shown here is derived from an EMBL/GenBank/DDBJ whole genome shotgun (WGS) entry which is preliminary data.</text>
</comment>
<dbReference type="Proteomes" id="UP000309601">
    <property type="component" value="Unassembled WGS sequence"/>
</dbReference>
<keyword evidence="7 9" id="KW-0175">Coiled coil</keyword>
<dbReference type="Proteomes" id="UP000307169">
    <property type="component" value="Unassembled WGS sequence"/>
</dbReference>
<feature type="transmembrane region" description="Helical" evidence="10">
    <location>
        <begin position="197"/>
        <end position="216"/>
    </location>
</feature>
<evidence type="ECO:0000256" key="4">
    <source>
        <dbReference type="ARBA" id="ARBA00022692"/>
    </source>
</evidence>
<evidence type="ECO:0000256" key="1">
    <source>
        <dbReference type="ARBA" id="ARBA00004211"/>
    </source>
</evidence>
<organism evidence="15 21">
    <name type="scientific">Wallemia mellicola</name>
    <dbReference type="NCBI Taxonomy" id="1708541"/>
    <lineage>
        <taxon>Eukaryota</taxon>
        <taxon>Fungi</taxon>
        <taxon>Dikarya</taxon>
        <taxon>Basidiomycota</taxon>
        <taxon>Wallemiomycotina</taxon>
        <taxon>Wallemiomycetes</taxon>
        <taxon>Wallemiales</taxon>
        <taxon>Wallemiaceae</taxon>
        <taxon>Wallemia</taxon>
    </lineage>
</organism>
<dbReference type="SMART" id="SM00397">
    <property type="entry name" value="t_SNARE"/>
    <property type="match status" value="1"/>
</dbReference>
<dbReference type="GO" id="GO:0006891">
    <property type="term" value="P:intra-Golgi vesicle-mediated transport"/>
    <property type="evidence" value="ECO:0007669"/>
    <property type="project" value="TreeGrafter"/>
</dbReference>
<evidence type="ECO:0000313" key="21">
    <source>
        <dbReference type="Proteomes" id="UP000310708"/>
    </source>
</evidence>
<evidence type="ECO:0000313" key="20">
    <source>
        <dbReference type="Proteomes" id="UP000310685"/>
    </source>
</evidence>
<dbReference type="InterPro" id="IPR000727">
    <property type="entry name" value="T_SNARE_dom"/>
</dbReference>
<dbReference type="PANTHER" id="PTHR21230:SF26">
    <property type="entry name" value="VESICLE TRANSPORT THROUGH INTERACTION WITH T-SNARES HOMOLOG 1A"/>
    <property type="match status" value="1"/>
</dbReference>
<evidence type="ECO:0000313" key="12">
    <source>
        <dbReference type="EMBL" id="TIB74586.1"/>
    </source>
</evidence>
<evidence type="ECO:0000256" key="5">
    <source>
        <dbReference type="ARBA" id="ARBA00022927"/>
    </source>
</evidence>
<keyword evidence="6 10" id="KW-1133">Transmembrane helix</keyword>
<evidence type="ECO:0000313" key="19">
    <source>
        <dbReference type="Proteomes" id="UP000309601"/>
    </source>
</evidence>
<comment type="subcellular location">
    <subcellularLocation>
        <location evidence="1">Membrane</location>
        <topology evidence="1">Single-pass type IV membrane protein</topology>
    </subcellularLocation>
</comment>
<accession>A0A4T0R0M4</accession>
<evidence type="ECO:0000256" key="9">
    <source>
        <dbReference type="SAM" id="Coils"/>
    </source>
</evidence>
<dbReference type="GO" id="GO:0005789">
    <property type="term" value="C:endoplasmic reticulum membrane"/>
    <property type="evidence" value="ECO:0007669"/>
    <property type="project" value="TreeGrafter"/>
</dbReference>
<dbReference type="GO" id="GO:0031902">
    <property type="term" value="C:late endosome membrane"/>
    <property type="evidence" value="ECO:0007669"/>
    <property type="project" value="TreeGrafter"/>
</dbReference>
<dbReference type="AlphaFoldDB" id="A0A4T0R0M4"/>
<reference evidence="17 18" key="1">
    <citation type="submission" date="2019-03" db="EMBL/GenBank/DDBJ databases">
        <title>Sequencing 25 genomes of Wallemia mellicola.</title>
        <authorList>
            <person name="Gostincar C."/>
        </authorList>
    </citation>
    <scope>NUCLEOTIDE SEQUENCE [LARGE SCALE GENOMIC DNA]</scope>
    <source>
        <strain evidence="13 18">EXF-1262</strain>
        <strain evidence="16 19">EXF-1274</strain>
        <strain evidence="14 17">EXF-1277</strain>
        <strain evidence="12 20">EXF-6152</strain>
        <strain evidence="15 21">EXF-757</strain>
    </source>
</reference>
<proteinExistence type="inferred from homology"/>
<dbReference type="EMBL" id="SPRW01000020">
    <property type="protein sequence ID" value="TIC65556.1"/>
    <property type="molecule type" value="Genomic_DNA"/>
</dbReference>
<sequence length="219" mass="25386">MTSVELIDNYFLDYENIIDTVSNKLYTDISAQSGLERKSTLRWLQNELNEADDILTQIEFEIPSLAAEFKDHYQSKLRSNKSTLSKLKDETGRLLDSSDRHELLAGSSDSPYYDDQQERQDLLLDADRMDNTNARLENSHRIALDTEDVGAEILRNLRQQREQIENTHNTLGEADTGIDRSMRTLKKMWRHSIKQKAVTWLIIGILVLLILIVLWGKFM</sequence>
<dbReference type="SUPFAM" id="SSF58038">
    <property type="entry name" value="SNARE fusion complex"/>
    <property type="match status" value="1"/>
</dbReference>
<dbReference type="FunFam" id="1.20.5.110:FF:000002">
    <property type="entry name" value="Vesicle transport through interaction with t-SNAREsB"/>
    <property type="match status" value="1"/>
</dbReference>
<dbReference type="GO" id="GO:0005829">
    <property type="term" value="C:cytosol"/>
    <property type="evidence" value="ECO:0007669"/>
    <property type="project" value="GOC"/>
</dbReference>
<dbReference type="GO" id="GO:0006896">
    <property type="term" value="P:Golgi to vacuole transport"/>
    <property type="evidence" value="ECO:0007669"/>
    <property type="project" value="TreeGrafter"/>
</dbReference>
<feature type="domain" description="T-SNARE coiled-coil homology" evidence="11">
    <location>
        <begin position="121"/>
        <end position="188"/>
    </location>
</feature>
<evidence type="ECO:0000313" key="14">
    <source>
        <dbReference type="EMBL" id="TIC59826.1"/>
    </source>
</evidence>
<dbReference type="SUPFAM" id="SSF47661">
    <property type="entry name" value="t-snare proteins"/>
    <property type="match status" value="1"/>
</dbReference>
<dbReference type="GO" id="GO:0005484">
    <property type="term" value="F:SNAP receptor activity"/>
    <property type="evidence" value="ECO:0007669"/>
    <property type="project" value="TreeGrafter"/>
</dbReference>
<dbReference type="Gene3D" id="1.20.5.110">
    <property type="match status" value="1"/>
</dbReference>
<dbReference type="Proteomes" id="UP000305362">
    <property type="component" value="Unassembled WGS sequence"/>
</dbReference>
<keyword evidence="3" id="KW-0813">Transport</keyword>
<dbReference type="Gene3D" id="1.20.58.400">
    <property type="entry name" value="t-snare proteins"/>
    <property type="match status" value="1"/>
</dbReference>
<dbReference type="PANTHER" id="PTHR21230">
    <property type="entry name" value="VESICLE TRANSPORT V-SNARE PROTEIN VTI1-RELATED"/>
    <property type="match status" value="1"/>
</dbReference>
<evidence type="ECO:0000256" key="6">
    <source>
        <dbReference type="ARBA" id="ARBA00022989"/>
    </source>
</evidence>
<dbReference type="OMA" id="MEYEAND"/>
<gene>
    <name evidence="15" type="ORF">E3Q01_03835</name>
    <name evidence="16" type="ORF">E3Q02_02117</name>
    <name evidence="14" type="ORF">E3Q03_03692</name>
    <name evidence="13" type="ORF">E3Q17_04127</name>
    <name evidence="12" type="ORF">E3Q22_04162</name>
</gene>
<evidence type="ECO:0000313" key="15">
    <source>
        <dbReference type="EMBL" id="TIC62621.1"/>
    </source>
</evidence>
<dbReference type="EMBL" id="SPRX01000065">
    <property type="protein sequence ID" value="TIC62621.1"/>
    <property type="molecule type" value="Genomic_DNA"/>
</dbReference>